<accession>A0A7J8HQX9</accession>
<protein>
    <submittedName>
        <fullName evidence="2">Uncharacterized protein</fullName>
    </submittedName>
</protein>
<keyword evidence="3" id="KW-1185">Reference proteome</keyword>
<evidence type="ECO:0000313" key="2">
    <source>
        <dbReference type="EMBL" id="KAF6474766.1"/>
    </source>
</evidence>
<keyword evidence="1" id="KW-1133">Transmembrane helix</keyword>
<name>A0A7J8HQX9_ROUAE</name>
<evidence type="ECO:0000256" key="1">
    <source>
        <dbReference type="SAM" id="Phobius"/>
    </source>
</evidence>
<proteinExistence type="predicted"/>
<evidence type="ECO:0000313" key="3">
    <source>
        <dbReference type="Proteomes" id="UP000593571"/>
    </source>
</evidence>
<feature type="transmembrane region" description="Helical" evidence="1">
    <location>
        <begin position="46"/>
        <end position="66"/>
    </location>
</feature>
<dbReference type="AlphaFoldDB" id="A0A7J8HQX9"/>
<reference evidence="2 3" key="1">
    <citation type="journal article" date="2020" name="Nature">
        <title>Six reference-quality genomes reveal evolution of bat adaptations.</title>
        <authorList>
            <person name="Jebb D."/>
            <person name="Huang Z."/>
            <person name="Pippel M."/>
            <person name="Hughes G.M."/>
            <person name="Lavrichenko K."/>
            <person name="Devanna P."/>
            <person name="Winkler S."/>
            <person name="Jermiin L.S."/>
            <person name="Skirmuntt E.C."/>
            <person name="Katzourakis A."/>
            <person name="Burkitt-Gray L."/>
            <person name="Ray D.A."/>
            <person name="Sullivan K.A.M."/>
            <person name="Roscito J.G."/>
            <person name="Kirilenko B.M."/>
            <person name="Davalos L.M."/>
            <person name="Corthals A.P."/>
            <person name="Power M.L."/>
            <person name="Jones G."/>
            <person name="Ransome R.D."/>
            <person name="Dechmann D.K.N."/>
            <person name="Locatelli A.G."/>
            <person name="Puechmaille S.J."/>
            <person name="Fedrigo O."/>
            <person name="Jarvis E.D."/>
            <person name="Hiller M."/>
            <person name="Vernes S.C."/>
            <person name="Myers E.W."/>
            <person name="Teeling E.C."/>
        </authorList>
    </citation>
    <scope>NUCLEOTIDE SEQUENCE [LARGE SCALE GENOMIC DNA]</scope>
    <source>
        <strain evidence="2">MRouAeg1</strain>
        <tissue evidence="2">Muscle</tissue>
    </source>
</reference>
<gene>
    <name evidence="2" type="ORF">HJG63_010926</name>
</gene>
<keyword evidence="1" id="KW-0812">Transmembrane</keyword>
<dbReference type="Proteomes" id="UP000593571">
    <property type="component" value="Unassembled WGS sequence"/>
</dbReference>
<feature type="transmembrane region" description="Helical" evidence="1">
    <location>
        <begin position="104"/>
        <end position="124"/>
    </location>
</feature>
<dbReference type="EMBL" id="JACASE010000004">
    <property type="protein sequence ID" value="KAF6474766.1"/>
    <property type="molecule type" value="Genomic_DNA"/>
</dbReference>
<comment type="caution">
    <text evidence="2">The sequence shown here is derived from an EMBL/GenBank/DDBJ whole genome shotgun (WGS) entry which is preliminary data.</text>
</comment>
<sequence length="125" mass="14829">MLWRILQFFFFFWFSERYTLDLSFLEVNILPVHTSPDLLKLESTDVHLGGFSLVNISLICSYLILYSIRYCATFPCRFVLSFPHPYLPNELITVFTWVSRIITVSGFYLNLAVFKGIFIFLLFFR</sequence>
<keyword evidence="1" id="KW-0472">Membrane</keyword>
<organism evidence="2 3">
    <name type="scientific">Rousettus aegyptiacus</name>
    <name type="common">Egyptian fruit bat</name>
    <name type="synonym">Pteropus aegyptiacus</name>
    <dbReference type="NCBI Taxonomy" id="9407"/>
    <lineage>
        <taxon>Eukaryota</taxon>
        <taxon>Metazoa</taxon>
        <taxon>Chordata</taxon>
        <taxon>Craniata</taxon>
        <taxon>Vertebrata</taxon>
        <taxon>Euteleostomi</taxon>
        <taxon>Mammalia</taxon>
        <taxon>Eutheria</taxon>
        <taxon>Laurasiatheria</taxon>
        <taxon>Chiroptera</taxon>
        <taxon>Yinpterochiroptera</taxon>
        <taxon>Pteropodoidea</taxon>
        <taxon>Pteropodidae</taxon>
        <taxon>Rousettinae</taxon>
        <taxon>Rousettus</taxon>
    </lineage>
</organism>